<name>A0A9Q9T2V4_9MICO</name>
<evidence type="ECO:0000313" key="1">
    <source>
        <dbReference type="EMBL" id="UYC80212.1"/>
    </source>
</evidence>
<organism evidence="1 2">
    <name type="scientific">Curtobacterium poinsettiae</name>
    <dbReference type="NCBI Taxonomy" id="159612"/>
    <lineage>
        <taxon>Bacteria</taxon>
        <taxon>Bacillati</taxon>
        <taxon>Actinomycetota</taxon>
        <taxon>Actinomycetes</taxon>
        <taxon>Micrococcales</taxon>
        <taxon>Microbacteriaceae</taxon>
        <taxon>Curtobacterium</taxon>
    </lineage>
</organism>
<reference evidence="1" key="1">
    <citation type="submission" date="2022-09" db="EMBL/GenBank/DDBJ databases">
        <title>Taxonomy of Curtobacterium flaccumfaciens.</title>
        <authorList>
            <person name="Osdaghi E."/>
            <person name="Taghavi S.M."/>
            <person name="Hamidizade M."/>
            <person name="Abachi H."/>
            <person name="Fazliarab A."/>
            <person name="Baeyen S."/>
            <person name="Portier P."/>
            <person name="Van Vaerenbergh J."/>
            <person name="Jacques M.-A."/>
        </authorList>
    </citation>
    <scope>NUCLEOTIDE SEQUENCE</scope>
    <source>
        <strain evidence="1">AGQB46</strain>
    </source>
</reference>
<dbReference type="AlphaFoldDB" id="A0A9Q9T2V4"/>
<protein>
    <recommendedName>
        <fullName evidence="3">Hemagglutinin</fullName>
    </recommendedName>
</protein>
<proteinExistence type="predicted"/>
<dbReference type="Proteomes" id="UP001062223">
    <property type="component" value="Chromosome"/>
</dbReference>
<sequence length="855" mass="88415">MRNSRTPRTTRAARSRRPLRSSLAMVAALAVAVSGLTFGTVLAEQTTTQAASAAVASDFDPGNIISDANFYNGSAMNAAAVQSFLTSVAPNCRKASGGPACLKDFSQKMSSIGAVSGRCAAIAGGTKTAATMIAQVGAACGISQKVLLVLLQKEQGIVTTSSPTSYMYLHATGFACPDTAPCDPAYYGFGQQVYAAALQFKRYQASPTSWAYQAGRTNSILLNPNAACGRKSVYIQNQATASLYIYTPYTPNAAAMSNLYGTGDSCSAYGNRNFWRMYTDWFGAAAGGGNPYGDVDSVTATSTSSITVTGWAADPDTTNALRVAFYVDGAGAKTVTADKTRSDLAGTLGANNTKHGFSAELTGLSLGKHSVCSYAINQGRGANTLLGCYTRTITSAAPKGVLDSVTGGVGTISATGWVLDPDSSKPGSWKILVDGVSKATGTADKTRTDVAKVYPGVGSTLGFSKTIGGISAGTRAVTLYVMDKPGTKYVKVASKSVVVDAPTTGKTGKTGAVRGSYDSVTGGVGTATVRGWAIDPDVWDPVKYKIHVDGVSTDSGVADATRTDVEAEHPTWGSDVGLTLRLTGLQAGKHTVRVYFQDLQGGKYVSFGTKSVTVTAASTAEPDASGTTGKTGKTGSVKGAFESAVGGVNSATVRGWAIDPDVWDPVAYKIHVDGVAIAPGTANAKRTDVEAVHPAWGSDVGLALKIPELAAGTHTVRVYFQELPSGTYKSFGTKSVTVTDPPTTGKTGKTGSVKGLYESVTGGTGTITVAGWAIDPDVWDPVKYKIHLDGVAVAPGTVNATRTDVQAVHPDWGSDVGLSRKFTGVKKGTHTVRVYFQDLPSGTYKSFGTKTVTVQ</sequence>
<dbReference type="EMBL" id="CP106879">
    <property type="protein sequence ID" value="UYC80212.1"/>
    <property type="molecule type" value="Genomic_DNA"/>
</dbReference>
<gene>
    <name evidence="1" type="ORF">OE229_13900</name>
</gene>
<accession>A0A9Q9T2V4</accession>
<evidence type="ECO:0000313" key="2">
    <source>
        <dbReference type="Proteomes" id="UP001062223"/>
    </source>
</evidence>
<dbReference type="RefSeq" id="WP_262138525.1">
    <property type="nucleotide sequence ID" value="NZ_CP106879.1"/>
</dbReference>
<evidence type="ECO:0008006" key="3">
    <source>
        <dbReference type="Google" id="ProtNLM"/>
    </source>
</evidence>
<dbReference type="KEGG" id="cpoi:OE229_13900"/>